<dbReference type="EMBL" id="ML122274">
    <property type="protein sequence ID" value="RPD58529.1"/>
    <property type="molecule type" value="Genomic_DNA"/>
</dbReference>
<dbReference type="InterPro" id="IPR001810">
    <property type="entry name" value="F-box_dom"/>
</dbReference>
<evidence type="ECO:0000313" key="3">
    <source>
        <dbReference type="Proteomes" id="UP000313359"/>
    </source>
</evidence>
<gene>
    <name evidence="2" type="ORF">L227DRAFT_564631</name>
</gene>
<dbReference type="Pfam" id="PF12937">
    <property type="entry name" value="F-box-like"/>
    <property type="match status" value="1"/>
</dbReference>
<keyword evidence="3" id="KW-1185">Reference proteome</keyword>
<protein>
    <recommendedName>
        <fullName evidence="1">F-box domain-containing protein</fullName>
    </recommendedName>
</protein>
<dbReference type="CDD" id="cd09917">
    <property type="entry name" value="F-box_SF"/>
    <property type="match status" value="1"/>
</dbReference>
<organism evidence="2 3">
    <name type="scientific">Lentinus tigrinus ALCF2SS1-6</name>
    <dbReference type="NCBI Taxonomy" id="1328759"/>
    <lineage>
        <taxon>Eukaryota</taxon>
        <taxon>Fungi</taxon>
        <taxon>Dikarya</taxon>
        <taxon>Basidiomycota</taxon>
        <taxon>Agaricomycotina</taxon>
        <taxon>Agaricomycetes</taxon>
        <taxon>Polyporales</taxon>
        <taxon>Polyporaceae</taxon>
        <taxon>Lentinus</taxon>
    </lineage>
</organism>
<dbReference type="Proteomes" id="UP000313359">
    <property type="component" value="Unassembled WGS sequence"/>
</dbReference>
<dbReference type="PROSITE" id="PS50181">
    <property type="entry name" value="FBOX"/>
    <property type="match status" value="1"/>
</dbReference>
<reference evidence="2" key="1">
    <citation type="journal article" date="2018" name="Genome Biol. Evol.">
        <title>Genomics and development of Lentinus tigrinus, a white-rot wood-decaying mushroom with dimorphic fruiting bodies.</title>
        <authorList>
            <person name="Wu B."/>
            <person name="Xu Z."/>
            <person name="Knudson A."/>
            <person name="Carlson A."/>
            <person name="Chen N."/>
            <person name="Kovaka S."/>
            <person name="LaButti K."/>
            <person name="Lipzen A."/>
            <person name="Pennachio C."/>
            <person name="Riley R."/>
            <person name="Schakwitz W."/>
            <person name="Umezawa K."/>
            <person name="Ohm R.A."/>
            <person name="Grigoriev I.V."/>
            <person name="Nagy L.G."/>
            <person name="Gibbons J."/>
            <person name="Hibbett D."/>
        </authorList>
    </citation>
    <scope>NUCLEOTIDE SEQUENCE [LARGE SCALE GENOMIC DNA]</scope>
    <source>
        <strain evidence="2">ALCF2SS1-6</strain>
    </source>
</reference>
<sequence length="487" mass="54883">MGSSTSRQSRFTARPRTLLDLPVEVQVKILCYLDTGDLVACRSVCRTLLAICNDEMAVQYTSTLGGAGMVDDVPPQDVSLLDRYVAILKYLIAWMNVDSIPHRIQAPTQGEIFLEHTNGVSVYTIQDHARPALKLHRPGTWTSVLETQTLSRARYTVDLSQDLLIISLRVEGQEENMEALVNDPYESASDKLEDWRGYLGWRTHVLMHSGQRYKANKVIYYHLIDRNYIVLILNNSIHGFSFDPDRASDGPPAYARPGAHLLHLQLPRFEIDVQLSNDTMALLHIPRPHLTDLPLFRQDPGAALLVLMMVVKTFAESGSKFWRPSHLTIFVPLSTIRTHLGRASARILRTPALPWQDWGPGGVRVVCMHDIGPLHISLHGSRCVLTNDGSLNAKNVLVIDSYRWVRQRIPQAPCKLLVGGKEVDASELVTFITEEPFRGYDKPRGKTTERIEGRFPCRMMYEPISIGVGLRWNTTFATDDEVVLVLC</sequence>
<name>A0A5C2S624_9APHY</name>
<feature type="domain" description="F-box" evidence="1">
    <location>
        <begin position="15"/>
        <end position="63"/>
    </location>
</feature>
<dbReference type="OrthoDB" id="2747824at2759"/>
<evidence type="ECO:0000313" key="2">
    <source>
        <dbReference type="EMBL" id="RPD58529.1"/>
    </source>
</evidence>
<accession>A0A5C2S624</accession>
<dbReference type="AlphaFoldDB" id="A0A5C2S624"/>
<evidence type="ECO:0000259" key="1">
    <source>
        <dbReference type="PROSITE" id="PS50181"/>
    </source>
</evidence>
<proteinExistence type="predicted"/>
<dbReference type="SMART" id="SM00256">
    <property type="entry name" value="FBOX"/>
    <property type="match status" value="1"/>
</dbReference>
<dbReference type="SUPFAM" id="SSF81383">
    <property type="entry name" value="F-box domain"/>
    <property type="match status" value="1"/>
</dbReference>
<dbReference type="Gene3D" id="1.20.1280.50">
    <property type="match status" value="1"/>
</dbReference>
<dbReference type="InterPro" id="IPR036047">
    <property type="entry name" value="F-box-like_dom_sf"/>
</dbReference>